<feature type="signal peptide" evidence="1">
    <location>
        <begin position="1"/>
        <end position="18"/>
    </location>
</feature>
<organism evidence="2">
    <name type="scientific">Solanum chacoense</name>
    <name type="common">Chaco potato</name>
    <dbReference type="NCBI Taxonomy" id="4108"/>
    <lineage>
        <taxon>Eukaryota</taxon>
        <taxon>Viridiplantae</taxon>
        <taxon>Streptophyta</taxon>
        <taxon>Embryophyta</taxon>
        <taxon>Tracheophyta</taxon>
        <taxon>Spermatophyta</taxon>
        <taxon>Magnoliopsida</taxon>
        <taxon>eudicotyledons</taxon>
        <taxon>Gunneridae</taxon>
        <taxon>Pentapetalae</taxon>
        <taxon>asterids</taxon>
        <taxon>lamiids</taxon>
        <taxon>Solanales</taxon>
        <taxon>Solanaceae</taxon>
        <taxon>Solanoideae</taxon>
        <taxon>Solaneae</taxon>
        <taxon>Solanum</taxon>
    </lineage>
</organism>
<sequence>MPLYFFLILFILYDFTFSKFNEYSYQRLYSELRSGFSSYKSLALDVQKVNAYGTMKEVKNSTNKRTQY</sequence>
<reference evidence="2" key="1">
    <citation type="submission" date="2015-12" db="EMBL/GenBank/DDBJ databases">
        <title>Gene expression during late stages of embryo sac development: a critical building block for successful pollen-pistil interactions.</title>
        <authorList>
            <person name="Liu Y."/>
            <person name="Joly V."/>
            <person name="Sabar M."/>
            <person name="Matton D.P."/>
        </authorList>
    </citation>
    <scope>NUCLEOTIDE SEQUENCE</scope>
</reference>
<dbReference type="AlphaFoldDB" id="A0A0V0IAB0"/>
<keyword evidence="1" id="KW-0732">Signal</keyword>
<name>A0A0V0IAB0_SOLCH</name>
<evidence type="ECO:0000313" key="2">
    <source>
        <dbReference type="EMBL" id="JAP28875.1"/>
    </source>
</evidence>
<dbReference type="EMBL" id="GEDG01009679">
    <property type="protein sequence ID" value="JAP28875.1"/>
    <property type="molecule type" value="Transcribed_RNA"/>
</dbReference>
<evidence type="ECO:0000256" key="1">
    <source>
        <dbReference type="SAM" id="SignalP"/>
    </source>
</evidence>
<accession>A0A0V0IAB0</accession>
<proteinExistence type="predicted"/>
<protein>
    <submittedName>
        <fullName evidence="2">Putative ovule protein</fullName>
    </submittedName>
</protein>
<feature type="chain" id="PRO_5006866292" evidence="1">
    <location>
        <begin position="19"/>
        <end position="68"/>
    </location>
</feature>